<feature type="region of interest" description="Disordered" evidence="1">
    <location>
        <begin position="47"/>
        <end position="134"/>
    </location>
</feature>
<reference evidence="2" key="1">
    <citation type="journal article" date="2023" name="G3 (Bethesda)">
        <title>A reference genome for the long-term kleptoplast-retaining sea slug Elysia crispata morphotype clarki.</title>
        <authorList>
            <person name="Eastman K.E."/>
            <person name="Pendleton A.L."/>
            <person name="Shaikh M.A."/>
            <person name="Suttiyut T."/>
            <person name="Ogas R."/>
            <person name="Tomko P."/>
            <person name="Gavelis G."/>
            <person name="Widhalm J.R."/>
            <person name="Wisecaver J.H."/>
        </authorList>
    </citation>
    <scope>NUCLEOTIDE SEQUENCE</scope>
    <source>
        <strain evidence="2">ECLA1</strain>
    </source>
</reference>
<evidence type="ECO:0000256" key="1">
    <source>
        <dbReference type="SAM" id="MobiDB-lite"/>
    </source>
</evidence>
<keyword evidence="3" id="KW-1185">Reference proteome</keyword>
<evidence type="ECO:0000313" key="3">
    <source>
        <dbReference type="Proteomes" id="UP001283361"/>
    </source>
</evidence>
<dbReference type="EMBL" id="JAWDGP010001772">
    <property type="protein sequence ID" value="KAK3788295.1"/>
    <property type="molecule type" value="Genomic_DNA"/>
</dbReference>
<sequence length="134" mass="15292">MKTRSSTTYKVRNLTDDGIIPIPDGIYQLSSKYHIIPDNANKVSQCLPTTTIQQDAQEEEIRERRKKRKTKEQRDAEALERQPVGKSKQPRGVGANEKQDILTHHGPLMPDNRRSFGMNLLLNPKSKGLNSRNE</sequence>
<proteinExistence type="predicted"/>
<dbReference type="Proteomes" id="UP001283361">
    <property type="component" value="Unassembled WGS sequence"/>
</dbReference>
<name>A0AAE1DZR5_9GAST</name>
<protein>
    <submittedName>
        <fullName evidence="2">Uncharacterized protein</fullName>
    </submittedName>
</protein>
<organism evidence="2 3">
    <name type="scientific">Elysia crispata</name>
    <name type="common">lettuce slug</name>
    <dbReference type="NCBI Taxonomy" id="231223"/>
    <lineage>
        <taxon>Eukaryota</taxon>
        <taxon>Metazoa</taxon>
        <taxon>Spiralia</taxon>
        <taxon>Lophotrochozoa</taxon>
        <taxon>Mollusca</taxon>
        <taxon>Gastropoda</taxon>
        <taxon>Heterobranchia</taxon>
        <taxon>Euthyneura</taxon>
        <taxon>Panpulmonata</taxon>
        <taxon>Sacoglossa</taxon>
        <taxon>Placobranchoidea</taxon>
        <taxon>Plakobranchidae</taxon>
        <taxon>Elysia</taxon>
    </lineage>
</organism>
<accession>A0AAE1DZR5</accession>
<gene>
    <name evidence="2" type="ORF">RRG08_053705</name>
</gene>
<dbReference type="AlphaFoldDB" id="A0AAE1DZR5"/>
<evidence type="ECO:0000313" key="2">
    <source>
        <dbReference type="EMBL" id="KAK3788295.1"/>
    </source>
</evidence>
<comment type="caution">
    <text evidence="2">The sequence shown here is derived from an EMBL/GenBank/DDBJ whole genome shotgun (WGS) entry which is preliminary data.</text>
</comment>